<evidence type="ECO:0000313" key="2">
    <source>
        <dbReference type="Proteomes" id="UP000023464"/>
    </source>
</evidence>
<protein>
    <recommendedName>
        <fullName evidence="3">DUF2612 domain-containing protein</fullName>
    </recommendedName>
</protein>
<evidence type="ECO:0008006" key="3">
    <source>
        <dbReference type="Google" id="ProtNLM"/>
    </source>
</evidence>
<evidence type="ECO:0000313" key="1">
    <source>
        <dbReference type="EMBL" id="EYU14194.1"/>
    </source>
</evidence>
<gene>
    <name evidence="1" type="ORF">BA1DRAFT_03258</name>
</gene>
<keyword evidence="2" id="KW-1185">Reference proteome</keyword>
<proteinExistence type="predicted"/>
<dbReference type="Proteomes" id="UP000023464">
    <property type="component" value="Unassembled WGS sequence"/>
</dbReference>
<dbReference type="Pfam" id="PF11041">
    <property type="entry name" value="Phage_Wedge1"/>
    <property type="match status" value="1"/>
</dbReference>
<accession>A0A022PF90</accession>
<name>A0A022PF90_9GAMM</name>
<dbReference type="EMBL" id="JFGV01000054">
    <property type="protein sequence ID" value="EYU14194.1"/>
    <property type="molecule type" value="Genomic_DNA"/>
</dbReference>
<organism evidence="1 2">
    <name type="scientific">Photorhabdus aegyptia</name>
    <dbReference type="NCBI Taxonomy" id="2805098"/>
    <lineage>
        <taxon>Bacteria</taxon>
        <taxon>Pseudomonadati</taxon>
        <taxon>Pseudomonadota</taxon>
        <taxon>Gammaproteobacteria</taxon>
        <taxon>Enterobacterales</taxon>
        <taxon>Morganellaceae</taxon>
        <taxon>Photorhabdus</taxon>
    </lineage>
</organism>
<dbReference type="PATRIC" id="fig|1393736.3.peg.3327"/>
<comment type="caution">
    <text evidence="1">The sequence shown here is derived from an EMBL/GenBank/DDBJ whole genome shotgun (WGS) entry which is preliminary data.</text>
</comment>
<reference evidence="1 2" key="1">
    <citation type="submission" date="2014-03" db="EMBL/GenBank/DDBJ databases">
        <title>Draft Genome of Photorhabdus luminescens BA1, an Egyptian Isolate.</title>
        <authorList>
            <person name="Ghazal S."/>
            <person name="Hurst S.G.IV."/>
            <person name="Morris K."/>
            <person name="Thomas K."/>
            <person name="Tisa L.S."/>
        </authorList>
    </citation>
    <scope>NUCLEOTIDE SEQUENCE [LARGE SCALE GENOMIC DNA]</scope>
    <source>
        <strain evidence="1 2">BA1</strain>
    </source>
</reference>
<dbReference type="InterPro" id="IPR021283">
    <property type="entry name" value="Phage_Wedge1"/>
</dbReference>
<sequence>MNKYMKLIPAYHMEGKKYVRMLEAVTDIFNQNALTTDLLISSFDLDKAVGKQLDIIGEWVGRNRMIQTPIESYYFSFDITDLGFDSGQWKGRFDSDKSYIKLDDDNYRIVIKAKIGANNWDGTAGSLNNILSFIHSNNGLSVSFEDNLDMSFTVTIKGKSISTITKEIIHQGYLSLKPMGITVNYHIVEG</sequence>
<dbReference type="RefSeq" id="WP_036780984.1">
    <property type="nucleotide sequence ID" value="NZ_CAWLTM010000061.1"/>
</dbReference>
<dbReference type="AlphaFoldDB" id="A0A022PF90"/>